<gene>
    <name evidence="5" type="ORF">LMG22037_06103</name>
</gene>
<evidence type="ECO:0000256" key="3">
    <source>
        <dbReference type="SAM" id="MobiDB-lite"/>
    </source>
</evidence>
<dbReference type="SMART" id="SM00881">
    <property type="entry name" value="CoA_binding"/>
    <property type="match status" value="1"/>
</dbReference>
<organism evidence="5 6">
    <name type="scientific">Paraburkholderia phenoliruptrix</name>
    <dbReference type="NCBI Taxonomy" id="252970"/>
    <lineage>
        <taxon>Bacteria</taxon>
        <taxon>Pseudomonadati</taxon>
        <taxon>Pseudomonadota</taxon>
        <taxon>Betaproteobacteria</taxon>
        <taxon>Burkholderiales</taxon>
        <taxon>Burkholderiaceae</taxon>
        <taxon>Paraburkholderia</taxon>
    </lineage>
</organism>
<dbReference type="Gene3D" id="3.40.50.261">
    <property type="entry name" value="Succinyl-CoA synthetase domains"/>
    <property type="match status" value="2"/>
</dbReference>
<protein>
    <recommendedName>
        <fullName evidence="4">ATP-grasp domain-containing protein</fullName>
    </recommendedName>
</protein>
<dbReference type="Pfam" id="PF13549">
    <property type="entry name" value="ATP-grasp_5"/>
    <property type="match status" value="1"/>
</dbReference>
<dbReference type="FunFam" id="3.30.1490.20:FF:000020">
    <property type="entry name" value="Protein lysine acetyltransferase"/>
    <property type="match status" value="1"/>
</dbReference>
<dbReference type="PANTHER" id="PTHR42793">
    <property type="entry name" value="COA BINDING DOMAIN CONTAINING PROTEIN"/>
    <property type="match status" value="1"/>
</dbReference>
<dbReference type="GO" id="GO:0046872">
    <property type="term" value="F:metal ion binding"/>
    <property type="evidence" value="ECO:0007669"/>
    <property type="project" value="InterPro"/>
</dbReference>
<evidence type="ECO:0000256" key="1">
    <source>
        <dbReference type="ARBA" id="ARBA00060888"/>
    </source>
</evidence>
<proteinExistence type="inferred from homology"/>
<feature type="domain" description="ATP-grasp" evidence="4">
    <location>
        <begin position="51"/>
        <end position="87"/>
    </location>
</feature>
<dbReference type="Pfam" id="PF13607">
    <property type="entry name" value="Succ_CoA_lig"/>
    <property type="match status" value="1"/>
</dbReference>
<keyword evidence="2" id="KW-0547">Nucleotide-binding</keyword>
<dbReference type="Gene3D" id="3.30.470.20">
    <property type="entry name" value="ATP-grasp fold, B domain"/>
    <property type="match status" value="1"/>
</dbReference>
<dbReference type="Proteomes" id="UP000494249">
    <property type="component" value="Unassembled WGS sequence"/>
</dbReference>
<evidence type="ECO:0000313" key="5">
    <source>
        <dbReference type="EMBL" id="CAB3736956.1"/>
    </source>
</evidence>
<evidence type="ECO:0000256" key="2">
    <source>
        <dbReference type="PROSITE-ProRule" id="PRU00409"/>
    </source>
</evidence>
<dbReference type="InterPro" id="IPR036291">
    <property type="entry name" value="NAD(P)-bd_dom_sf"/>
</dbReference>
<dbReference type="InterPro" id="IPR043938">
    <property type="entry name" value="Ligase_CoA_dom"/>
</dbReference>
<evidence type="ECO:0000313" key="6">
    <source>
        <dbReference type="Proteomes" id="UP000494249"/>
    </source>
</evidence>
<dbReference type="AlphaFoldDB" id="A0A6J5CI64"/>
<reference evidence="5 6" key="1">
    <citation type="submission" date="2020-04" db="EMBL/GenBank/DDBJ databases">
        <authorList>
            <person name="De Canck E."/>
        </authorList>
    </citation>
    <scope>NUCLEOTIDE SEQUENCE [LARGE SCALE GENOMIC DNA]</scope>
    <source>
        <strain evidence="5 6">LMG 22037</strain>
    </source>
</reference>
<dbReference type="GO" id="GO:0043758">
    <property type="term" value="F:acetate-CoA ligase (ADP-forming) activity"/>
    <property type="evidence" value="ECO:0007669"/>
    <property type="project" value="InterPro"/>
</dbReference>
<dbReference type="Pfam" id="PF19045">
    <property type="entry name" value="Ligase_CoA_2"/>
    <property type="match status" value="1"/>
</dbReference>
<dbReference type="InterPro" id="IPR013815">
    <property type="entry name" value="ATP_grasp_subdomain_1"/>
</dbReference>
<evidence type="ECO:0000259" key="4">
    <source>
        <dbReference type="PROSITE" id="PS50975"/>
    </source>
</evidence>
<dbReference type="InterPro" id="IPR003781">
    <property type="entry name" value="CoA-bd"/>
</dbReference>
<keyword evidence="2" id="KW-0067">ATP-binding</keyword>
<feature type="region of interest" description="Disordered" evidence="3">
    <location>
        <begin position="1"/>
        <end position="22"/>
    </location>
</feature>
<dbReference type="InterPro" id="IPR011761">
    <property type="entry name" value="ATP-grasp"/>
</dbReference>
<dbReference type="InterPro" id="IPR032875">
    <property type="entry name" value="Succ_CoA_lig_flav_dom"/>
</dbReference>
<dbReference type="SUPFAM" id="SSF52210">
    <property type="entry name" value="Succinyl-CoA synthetase domains"/>
    <property type="match status" value="2"/>
</dbReference>
<dbReference type="InterPro" id="IPR016102">
    <property type="entry name" value="Succinyl-CoA_synth-like"/>
</dbReference>
<dbReference type="PROSITE" id="PS50975">
    <property type="entry name" value="ATP_GRASP"/>
    <property type="match status" value="1"/>
</dbReference>
<accession>A0A6J5CI64</accession>
<dbReference type="SUPFAM" id="SSF56059">
    <property type="entry name" value="Glutathione synthetase ATP-binding domain-like"/>
    <property type="match status" value="1"/>
</dbReference>
<name>A0A6J5CI64_9BURK</name>
<dbReference type="Pfam" id="PF13380">
    <property type="entry name" value="CoA_binding_2"/>
    <property type="match status" value="1"/>
</dbReference>
<dbReference type="Gene3D" id="3.40.50.720">
    <property type="entry name" value="NAD(P)-binding Rossmann-like Domain"/>
    <property type="match status" value="1"/>
</dbReference>
<dbReference type="Gene3D" id="3.30.1490.20">
    <property type="entry name" value="ATP-grasp fold, A domain"/>
    <property type="match status" value="1"/>
</dbReference>
<dbReference type="EMBL" id="CADIKB010000054">
    <property type="protein sequence ID" value="CAB3736956.1"/>
    <property type="molecule type" value="Genomic_DNA"/>
</dbReference>
<dbReference type="SUPFAM" id="SSF51735">
    <property type="entry name" value="NAD(P)-binding Rossmann-fold domains"/>
    <property type="match status" value="1"/>
</dbReference>
<dbReference type="RefSeq" id="WP_035477027.1">
    <property type="nucleotide sequence ID" value="NZ_CADFGL010000039.1"/>
</dbReference>
<dbReference type="GO" id="GO:0005524">
    <property type="term" value="F:ATP binding"/>
    <property type="evidence" value="ECO:0007669"/>
    <property type="project" value="UniProtKB-UniRule"/>
</dbReference>
<sequence length="731" mass="77856">MAYEDTLSLKERGTAHTPGDRAQVANKDVVRHILDHAKAEGRNSLTAPEGKLICDVYGISVPKEALATTAAEAAQFATEIGFPVVLKIVSPEILHKTEAGGVLVGVKNAADVTQGFTAIMENAKRYNAQANLLGVQVQQMIGGGQEVIVGAVTDPSFGKLVAFGLGGVLVEVLKDITFRLAPATRDDARSMLDGIAAAEMLKGVRGGEPVDREALAGLIENVSRLVSDFPEISELDLNPVFASKRGAIAADVRIVLDFSPPVERYRPSQEDIVRQMNRIMKPDRVAVIGASAEEGKIGNSVMKNLINGGYQGEIYPIHPKADEIMGHKAYKSVLDVPGDIDVAVFAIPAKFVAGALTEVGKKRIPGAVLIPSGFAETGNVEGQQEIVAIAREYDIRLMGPNIYGFYYTPKNLCATFCTPYDVQGKAALSSQSGGIGMAIIGFSRSAKMGVSAIVGLGNKSDIDEDDLLTFFEQDDNTDIIAQHCEDLKDGRAFAEAAARVSKKKPVVVLKAGRTSLGARAASSHTGALAGNDRIYEDVFKQCGVIRARSLRDLLEFARGIPKLPTPKGENVVIITGAGGSGVLLSDACVDNRLSLMTMPADLDAAFRKFIPPFGAAGNPVDITGGEPPSTYQNTIRLGLEDPRIHAIILGYWHTIITPPMVFARLVVEVKDEMKARGIEKPIVASLAGDVQVEEAAEYLYAHGVPAYAYSTEIPVAVLGAKYQWARGAGLI</sequence>
<dbReference type="PANTHER" id="PTHR42793:SF1">
    <property type="entry name" value="PEPTIDYL-LYSINE N-ACETYLTRANSFERASE PATZ"/>
    <property type="match status" value="1"/>
</dbReference>
<comment type="similarity">
    <text evidence="1">In the N-terminal section; belongs to the acetate CoA ligase alpha subunit family.</text>
</comment>